<dbReference type="Proteomes" id="UP001162164">
    <property type="component" value="Unassembled WGS sequence"/>
</dbReference>
<name>A0ABQ9IXS2_9CUCU</name>
<reference evidence="2" key="1">
    <citation type="journal article" date="2023" name="Insect Mol. Biol.">
        <title>Genome sequencing provides insights into the evolution of gene families encoding plant cell wall-degrading enzymes in longhorned beetles.</title>
        <authorList>
            <person name="Shin N.R."/>
            <person name="Okamura Y."/>
            <person name="Kirsch R."/>
            <person name="Pauchet Y."/>
        </authorList>
    </citation>
    <scope>NUCLEOTIDE SEQUENCE</scope>
    <source>
        <strain evidence="2">MMC_N1</strain>
    </source>
</reference>
<gene>
    <name evidence="2" type="ORF">NQ317_011494</name>
</gene>
<feature type="compositionally biased region" description="Basic residues" evidence="1">
    <location>
        <begin position="186"/>
        <end position="199"/>
    </location>
</feature>
<protein>
    <submittedName>
        <fullName evidence="2">Uncharacterized protein</fullName>
    </submittedName>
</protein>
<evidence type="ECO:0000313" key="3">
    <source>
        <dbReference type="Proteomes" id="UP001162164"/>
    </source>
</evidence>
<organism evidence="2 3">
    <name type="scientific">Molorchus minor</name>
    <dbReference type="NCBI Taxonomy" id="1323400"/>
    <lineage>
        <taxon>Eukaryota</taxon>
        <taxon>Metazoa</taxon>
        <taxon>Ecdysozoa</taxon>
        <taxon>Arthropoda</taxon>
        <taxon>Hexapoda</taxon>
        <taxon>Insecta</taxon>
        <taxon>Pterygota</taxon>
        <taxon>Neoptera</taxon>
        <taxon>Endopterygota</taxon>
        <taxon>Coleoptera</taxon>
        <taxon>Polyphaga</taxon>
        <taxon>Cucujiformia</taxon>
        <taxon>Chrysomeloidea</taxon>
        <taxon>Cerambycidae</taxon>
        <taxon>Lamiinae</taxon>
        <taxon>Monochamini</taxon>
        <taxon>Molorchus</taxon>
    </lineage>
</organism>
<keyword evidence="3" id="KW-1185">Reference proteome</keyword>
<comment type="caution">
    <text evidence="2">The sequence shown here is derived from an EMBL/GenBank/DDBJ whole genome shotgun (WGS) entry which is preliminary data.</text>
</comment>
<proteinExistence type="predicted"/>
<evidence type="ECO:0000256" key="1">
    <source>
        <dbReference type="SAM" id="MobiDB-lite"/>
    </source>
</evidence>
<feature type="region of interest" description="Disordered" evidence="1">
    <location>
        <begin position="184"/>
        <end position="209"/>
    </location>
</feature>
<feature type="non-terminal residue" evidence="2">
    <location>
        <position position="1"/>
    </location>
</feature>
<sequence length="402" mass="46732">EILQKVIEKSYSECENDKKGVGWPILFNFSFFEKQAFPKNGLEEIYPGIKLIKDRIGLNMSKSEDIYLFRIPKNVDPQSLHDVEMDLSNKCKINIGEKYSIKPTPKVPSQVLVILNKNEVINFKGNFKMEKYIKKKKELSIAVPEKKSVPLPDVLKRRHPLFGSNYESKIKLSDQLEKKLDNAREKLHKKEKRKRKKRNSTSLTQEEENKETIFTLLNNHNLSKRKPRETSDDSAFGSASSIDIKIQKVKSEVITESESNEVETEFLPRNKKRKLKGKDHLPQREYSTAFDKKNILSAPIFNPEVSKIKFEEDMIVSKSKGHKRKNKFVKEENSIEDDIISDILNSVKTEMYPAKKVKKKKSLSNVESDFYINLVPSDLKHRKKWAILINVLMSISEVIEYQ</sequence>
<dbReference type="EMBL" id="JAPWTJ010001942">
    <property type="protein sequence ID" value="KAJ8968716.1"/>
    <property type="molecule type" value="Genomic_DNA"/>
</dbReference>
<accession>A0ABQ9IXS2</accession>
<evidence type="ECO:0000313" key="2">
    <source>
        <dbReference type="EMBL" id="KAJ8968716.1"/>
    </source>
</evidence>